<protein>
    <submittedName>
        <fullName evidence="1">Asparaginase</fullName>
    </submittedName>
</protein>
<evidence type="ECO:0000313" key="2">
    <source>
        <dbReference type="Proteomes" id="UP001458415"/>
    </source>
</evidence>
<evidence type="ECO:0000313" key="1">
    <source>
        <dbReference type="EMBL" id="MER6980858.1"/>
    </source>
</evidence>
<dbReference type="EMBL" id="JBEPCU010000637">
    <property type="protein sequence ID" value="MER6980858.1"/>
    <property type="molecule type" value="Genomic_DNA"/>
</dbReference>
<accession>A0ABV1W9I1</accession>
<reference evidence="1 2" key="1">
    <citation type="submission" date="2024-06" db="EMBL/GenBank/DDBJ databases">
        <title>The Natural Products Discovery Center: Release of the First 8490 Sequenced Strains for Exploring Actinobacteria Biosynthetic Diversity.</title>
        <authorList>
            <person name="Kalkreuter E."/>
            <person name="Kautsar S.A."/>
            <person name="Yang D."/>
            <person name="Bader C.D."/>
            <person name="Teijaro C.N."/>
            <person name="Fluegel L."/>
            <person name="Davis C.M."/>
            <person name="Simpson J.R."/>
            <person name="Lauterbach L."/>
            <person name="Steele A.D."/>
            <person name="Gui C."/>
            <person name="Meng S."/>
            <person name="Li G."/>
            <person name="Viehrig K."/>
            <person name="Ye F."/>
            <person name="Su P."/>
            <person name="Kiefer A.F."/>
            <person name="Nichols A."/>
            <person name="Cepeda A.J."/>
            <person name="Yan W."/>
            <person name="Fan B."/>
            <person name="Jiang Y."/>
            <person name="Adhikari A."/>
            <person name="Zheng C.-J."/>
            <person name="Schuster L."/>
            <person name="Cowan T.M."/>
            <person name="Smanski M.J."/>
            <person name="Chevrette M.G."/>
            <person name="De Carvalho L.P.S."/>
            <person name="Shen B."/>
        </authorList>
    </citation>
    <scope>NUCLEOTIDE SEQUENCE [LARGE SCALE GENOMIC DNA]</scope>
    <source>
        <strain evidence="1 2">NPDC000634</strain>
    </source>
</reference>
<keyword evidence="2" id="KW-1185">Reference proteome</keyword>
<feature type="non-terminal residue" evidence="1">
    <location>
        <position position="1"/>
    </location>
</feature>
<dbReference type="Proteomes" id="UP001458415">
    <property type="component" value="Unassembled WGS sequence"/>
</dbReference>
<name>A0ABV1W9I1_9ACTN</name>
<organism evidence="1 2">
    <name type="scientific">Streptomyces carpinensis</name>
    <dbReference type="NCBI Taxonomy" id="66369"/>
    <lineage>
        <taxon>Bacteria</taxon>
        <taxon>Bacillati</taxon>
        <taxon>Actinomycetota</taxon>
        <taxon>Actinomycetes</taxon>
        <taxon>Kitasatosporales</taxon>
        <taxon>Streptomycetaceae</taxon>
        <taxon>Streptomyces</taxon>
    </lineage>
</organism>
<proteinExistence type="predicted"/>
<sequence length="53" mass="5097">ARVPVAAAALARAGVDAELLTEFAGETLLGGGRPVGSVRPVGALDPAPLTACA</sequence>
<gene>
    <name evidence="1" type="ORF">ABT317_28790</name>
</gene>
<comment type="caution">
    <text evidence="1">The sequence shown here is derived from an EMBL/GenBank/DDBJ whole genome shotgun (WGS) entry which is preliminary data.</text>
</comment>